<protein>
    <submittedName>
        <fullName evidence="2">Cell wall-binding repeat-containing protein</fullName>
    </submittedName>
</protein>
<comment type="caution">
    <text evidence="2">The sequence shown here is derived from an EMBL/GenBank/DDBJ whole genome shotgun (WGS) entry which is preliminary data.</text>
</comment>
<name>A0ABV1J9J2_9ACTN</name>
<dbReference type="Gene3D" id="2.160.20.10">
    <property type="entry name" value="Single-stranded right-handed beta-helix, Pectin lyase-like"/>
    <property type="match status" value="1"/>
</dbReference>
<feature type="signal peptide" evidence="1">
    <location>
        <begin position="1"/>
        <end position="24"/>
    </location>
</feature>
<dbReference type="InterPro" id="IPR012334">
    <property type="entry name" value="Pectin_lyas_fold"/>
</dbReference>
<dbReference type="Gene3D" id="3.40.50.12090">
    <property type="match status" value="1"/>
</dbReference>
<dbReference type="EMBL" id="JBBNOP010000001">
    <property type="protein sequence ID" value="MEQ3361734.1"/>
    <property type="molecule type" value="Genomic_DNA"/>
</dbReference>
<accession>A0ABV1J9J2</accession>
<dbReference type="SMART" id="SM00710">
    <property type="entry name" value="PbH1"/>
    <property type="match status" value="5"/>
</dbReference>
<keyword evidence="3" id="KW-1185">Reference proteome</keyword>
<dbReference type="SUPFAM" id="SSF51126">
    <property type="entry name" value="Pectin lyase-like"/>
    <property type="match status" value="1"/>
</dbReference>
<evidence type="ECO:0000313" key="3">
    <source>
        <dbReference type="Proteomes" id="UP001487305"/>
    </source>
</evidence>
<evidence type="ECO:0000313" key="2">
    <source>
        <dbReference type="EMBL" id="MEQ3361734.1"/>
    </source>
</evidence>
<dbReference type="Pfam" id="PF04122">
    <property type="entry name" value="CW_binding_2"/>
    <property type="match status" value="3"/>
</dbReference>
<dbReference type="RefSeq" id="WP_349227066.1">
    <property type="nucleotide sequence ID" value="NZ_JBBNOP010000001.1"/>
</dbReference>
<gene>
    <name evidence="2" type="ORF">AAA083_01950</name>
</gene>
<evidence type="ECO:0000256" key="1">
    <source>
        <dbReference type="SAM" id="SignalP"/>
    </source>
</evidence>
<dbReference type="PANTHER" id="PTHR30032">
    <property type="entry name" value="N-ACETYLMURAMOYL-L-ALANINE AMIDASE-RELATED"/>
    <property type="match status" value="1"/>
</dbReference>
<sequence length="1079" mass="112793">MTTALRKPCAVMLAGMLALSFAWAAPAQADEGKYAPPPEPIAIDDTLVSADGYPTEEIIELPAYDGEPIAPLSAMPDAGAPIVSDDASIGTLSTDITTQKELQEALIGASNGDTIELTQDIVLDGNGLVFDPQAGTWSDASDVPIYIPRSLTAITIDGNGYRIGLADGYDGLHFDAEVDGSASRTVTLANAVLVGHNEGIDPSTALDARTAGGGMHVGGNFTTLIWNNVVMTGVHGIGSGGGIFNYGSAVKLNDCTIEDVSATASGGFYSSGTPSISYGGSLTMVGGSASGTRSGGNGGFALLSRGAHNLSGATFDDCYAAGYGGVLSNSQGSSTLTLSNCAFNGNAAGDSGGAIQVQNGNHTITDCTFDGNTAGVDPGAYMLTGGAIYQNGLGYDKYSVLEGCTFTNNSAPSGGALSGEGFALIDARFISNSATNGDGGAMRCNPYTYFTIKGAYFEDNYAATKQLNWDLDNPRSCIPSGLVFSPLAAHYKANVTGITGITAQAPDAMVAPTHAMNNYDISCIAFTTYFLTPGTGTIWSDKGTDVQRVFNSGTYTVSGLLESRGAVATHEDGKRLLGWVFPIGELTSGGVPVEFEGYGTEPYVVSYGVNDKLLKAYGYDDSAIFADDDYVIQGSHHYFMPLWEEQVTLIYHTDSSTQVTDPDGVHGMLTDVTAKRLADLGGSYEAPENMRLAGWATTENEVEGETLILPGATFTAQTADLDDGEMHLYARYTDAPAEVGLDVARLFGEHRYETSRQVSTYERATEETIILASGDDAHFPDALTASSLSGHLGNAPIVLTATDSLSPDAQAAIDGDLAAKKVIVIGDQYAISNDVESAVKALPNVTEVQRLGGDDRQETAEIINREVGAARSNTAVIAKSSDFPDSLTISSWSAATKSPIFLTEFGQTSLTDETKEALAQGGFDRILVLGDEYSVPASVVAQAKAAAGVPDAQIIRLGGEDRYHTSTLVASWTTAPERGDAERLAWSKPAIARGDKHADSLTGGALQGRDKSPILLTDGATPNERALALLAQNDGSVSELRFFGDEWSISHATTKAFITTLTWDTVTWKPNDGVAVDLS</sequence>
<dbReference type="InterPro" id="IPR051922">
    <property type="entry name" value="Bact_Sporulation_Assoc"/>
</dbReference>
<organism evidence="2 3">
    <name type="scientific">Raoultibacter massiliensis</name>
    <dbReference type="NCBI Taxonomy" id="1852371"/>
    <lineage>
        <taxon>Bacteria</taxon>
        <taxon>Bacillati</taxon>
        <taxon>Actinomycetota</taxon>
        <taxon>Coriobacteriia</taxon>
        <taxon>Eggerthellales</taxon>
        <taxon>Eggerthellaceae</taxon>
        <taxon>Raoultibacter</taxon>
    </lineage>
</organism>
<dbReference type="InterPro" id="IPR011050">
    <property type="entry name" value="Pectin_lyase_fold/virulence"/>
</dbReference>
<feature type="chain" id="PRO_5045610628" evidence="1">
    <location>
        <begin position="25"/>
        <end position="1079"/>
    </location>
</feature>
<dbReference type="PANTHER" id="PTHR30032:SF8">
    <property type="entry name" value="GERMINATION-SPECIFIC N-ACETYLMURAMOYL-L-ALANINE AMIDASE"/>
    <property type="match status" value="1"/>
</dbReference>
<keyword evidence="1" id="KW-0732">Signal</keyword>
<dbReference type="Proteomes" id="UP001487305">
    <property type="component" value="Unassembled WGS sequence"/>
</dbReference>
<proteinExistence type="predicted"/>
<dbReference type="InterPro" id="IPR006626">
    <property type="entry name" value="PbH1"/>
</dbReference>
<reference evidence="2 3" key="1">
    <citation type="submission" date="2024-04" db="EMBL/GenBank/DDBJ databases">
        <title>Human intestinal bacterial collection.</title>
        <authorList>
            <person name="Pauvert C."/>
            <person name="Hitch T.C.A."/>
            <person name="Clavel T."/>
        </authorList>
    </citation>
    <scope>NUCLEOTIDE SEQUENCE [LARGE SCALE GENOMIC DNA]</scope>
    <source>
        <strain evidence="2 3">CLA-KB-H42</strain>
    </source>
</reference>
<dbReference type="InterPro" id="IPR007253">
    <property type="entry name" value="Cell_wall-bd_2"/>
</dbReference>